<sequence>MLLDPLENLRKLDEEIAQLQAQREVLYTFINNHRAILSPSRRIPPDIWRLVFAHCLPHSELPVRALTEAPLLLTRICRSWREIALTTPGLWNAIHINIAKKPPRFDSDVWYTNMRARICGVKRWLENSGSLPLRISLSVGPVGPDIGLELGRDIVGLPPAVRHPNITTEDLAADLAADLLPYSSRWQTLSLNCIPPSVLEMLLGDNLDMSVLKILSLSLLSDDSALVSRLLQKAPNCSILRTDSRTLHGLMHPASFWAHLTQLETSYISMPAEHFLSTLAELCPLLAACTLRFAPLADIHPLTKACEWKHLRKLDMSIHHWGDVSLLPKILKIFNTPFLKELYIYYDLPDTLAPDNPLAPDSPPMSPIHEFLLRSGCGETLTHLTVGLSRQQLEVLVQTLAVLPSLKFLRTGTELDHSAVPVPSVNEHLIQALSSISICPRLEELELLNCSPNHVDALLNVAKTRNLKTFTVNFGIQPEWVDVLLKSSNVRGLVGIGKQLNCSITIPLDGD</sequence>
<keyword evidence="2" id="KW-1185">Reference proteome</keyword>
<dbReference type="RefSeq" id="XP_043005520.1">
    <property type="nucleotide sequence ID" value="XM_043155738.1"/>
</dbReference>
<organism evidence="1 2">
    <name type="scientific">Marasmius oreades</name>
    <name type="common">fairy-ring Marasmius</name>
    <dbReference type="NCBI Taxonomy" id="181124"/>
    <lineage>
        <taxon>Eukaryota</taxon>
        <taxon>Fungi</taxon>
        <taxon>Dikarya</taxon>
        <taxon>Basidiomycota</taxon>
        <taxon>Agaricomycotina</taxon>
        <taxon>Agaricomycetes</taxon>
        <taxon>Agaricomycetidae</taxon>
        <taxon>Agaricales</taxon>
        <taxon>Marasmiineae</taxon>
        <taxon>Marasmiaceae</taxon>
        <taxon>Marasmius</taxon>
    </lineage>
</organism>
<dbReference type="AlphaFoldDB" id="A0A9P7RTF6"/>
<accession>A0A9P7RTF6</accession>
<dbReference type="OrthoDB" id="3221235at2759"/>
<comment type="caution">
    <text evidence="1">The sequence shown here is derived from an EMBL/GenBank/DDBJ whole genome shotgun (WGS) entry which is preliminary data.</text>
</comment>
<reference evidence="1" key="1">
    <citation type="journal article" date="2021" name="Genome Biol. Evol.">
        <title>The assembled and annotated genome of the fairy-ring fungus Marasmius oreades.</title>
        <authorList>
            <person name="Hiltunen M."/>
            <person name="Ament-Velasquez S.L."/>
            <person name="Johannesson H."/>
        </authorList>
    </citation>
    <scope>NUCLEOTIDE SEQUENCE</scope>
    <source>
        <strain evidence="1">03SP1</strain>
    </source>
</reference>
<gene>
    <name evidence="1" type="ORF">E1B28_010760</name>
</gene>
<dbReference type="GeneID" id="66079835"/>
<evidence type="ECO:0000313" key="2">
    <source>
        <dbReference type="Proteomes" id="UP001049176"/>
    </source>
</evidence>
<evidence type="ECO:0008006" key="3">
    <source>
        <dbReference type="Google" id="ProtNLM"/>
    </source>
</evidence>
<dbReference type="Proteomes" id="UP001049176">
    <property type="component" value="Chromosome 7"/>
</dbReference>
<dbReference type="EMBL" id="CM032187">
    <property type="protein sequence ID" value="KAG7089050.1"/>
    <property type="molecule type" value="Genomic_DNA"/>
</dbReference>
<proteinExistence type="predicted"/>
<protein>
    <recommendedName>
        <fullName evidence="3">F-box domain-containing protein</fullName>
    </recommendedName>
</protein>
<dbReference type="KEGG" id="more:E1B28_010760"/>
<name>A0A9P7RTF6_9AGAR</name>
<evidence type="ECO:0000313" key="1">
    <source>
        <dbReference type="EMBL" id="KAG7089050.1"/>
    </source>
</evidence>